<dbReference type="PRINTS" id="PR00320">
    <property type="entry name" value="GPROTEINBRPT"/>
</dbReference>
<dbReference type="CDD" id="cd00200">
    <property type="entry name" value="WD40"/>
    <property type="match status" value="1"/>
</dbReference>
<evidence type="ECO:0000256" key="1">
    <source>
        <dbReference type="ARBA" id="ARBA00022574"/>
    </source>
</evidence>
<dbReference type="Proteomes" id="UP001642360">
    <property type="component" value="Unassembled WGS sequence"/>
</dbReference>
<keyword evidence="1 3" id="KW-0853">WD repeat</keyword>
<accession>A0ABC8T241</accession>
<feature type="repeat" description="WD" evidence="3">
    <location>
        <begin position="274"/>
        <end position="305"/>
    </location>
</feature>
<dbReference type="Pfam" id="PF00400">
    <property type="entry name" value="WD40"/>
    <property type="match status" value="5"/>
</dbReference>
<dbReference type="InterPro" id="IPR001680">
    <property type="entry name" value="WD40_rpt"/>
</dbReference>
<dbReference type="InterPro" id="IPR015943">
    <property type="entry name" value="WD40/YVTN_repeat-like_dom_sf"/>
</dbReference>
<gene>
    <name evidence="4" type="ORF">ILEXP_LOCUS30317</name>
</gene>
<dbReference type="InterPro" id="IPR020472">
    <property type="entry name" value="WD40_PAC1"/>
</dbReference>
<evidence type="ECO:0000256" key="2">
    <source>
        <dbReference type="ARBA" id="ARBA00022737"/>
    </source>
</evidence>
<protein>
    <submittedName>
        <fullName evidence="4">Uncharacterized protein</fullName>
    </submittedName>
</protein>
<dbReference type="InterPro" id="IPR045182">
    <property type="entry name" value="JINGUBANG-like"/>
</dbReference>
<organism evidence="4 5">
    <name type="scientific">Ilex paraguariensis</name>
    <name type="common">yerba mate</name>
    <dbReference type="NCBI Taxonomy" id="185542"/>
    <lineage>
        <taxon>Eukaryota</taxon>
        <taxon>Viridiplantae</taxon>
        <taxon>Streptophyta</taxon>
        <taxon>Embryophyta</taxon>
        <taxon>Tracheophyta</taxon>
        <taxon>Spermatophyta</taxon>
        <taxon>Magnoliopsida</taxon>
        <taxon>eudicotyledons</taxon>
        <taxon>Gunneridae</taxon>
        <taxon>Pentapetalae</taxon>
        <taxon>asterids</taxon>
        <taxon>campanulids</taxon>
        <taxon>Aquifoliales</taxon>
        <taxon>Aquifoliaceae</taxon>
        <taxon>Ilex</taxon>
    </lineage>
</organism>
<dbReference type="InterPro" id="IPR036322">
    <property type="entry name" value="WD40_repeat_dom_sf"/>
</dbReference>
<evidence type="ECO:0000256" key="3">
    <source>
        <dbReference type="PROSITE-ProRule" id="PRU00221"/>
    </source>
</evidence>
<proteinExistence type="predicted"/>
<feature type="repeat" description="WD" evidence="3">
    <location>
        <begin position="232"/>
        <end position="273"/>
    </location>
</feature>
<reference evidence="4 5" key="1">
    <citation type="submission" date="2024-02" db="EMBL/GenBank/DDBJ databases">
        <authorList>
            <person name="Vignale AGUSTIN F."/>
            <person name="Sosa J E."/>
            <person name="Modenutti C."/>
        </authorList>
    </citation>
    <scope>NUCLEOTIDE SEQUENCE [LARGE SCALE GENOMIC DNA]</scope>
</reference>
<evidence type="ECO:0000313" key="5">
    <source>
        <dbReference type="Proteomes" id="UP001642360"/>
    </source>
</evidence>
<keyword evidence="2" id="KW-0677">Repeat</keyword>
<comment type="caution">
    <text evidence="4">The sequence shown here is derived from an EMBL/GenBank/DDBJ whole genome shotgun (WGS) entry which is preliminary data.</text>
</comment>
<dbReference type="PROSITE" id="PS50082">
    <property type="entry name" value="WD_REPEATS_2"/>
    <property type="match status" value="3"/>
</dbReference>
<dbReference type="SMART" id="SM00320">
    <property type="entry name" value="WD40"/>
    <property type="match status" value="7"/>
</dbReference>
<dbReference type="PROSITE" id="PS50294">
    <property type="entry name" value="WD_REPEATS_REGION"/>
    <property type="match status" value="2"/>
</dbReference>
<dbReference type="PANTHER" id="PTHR22844:SF338">
    <property type="entry name" value="PROTEIN JINGUBANG-LIKE"/>
    <property type="match status" value="1"/>
</dbReference>
<dbReference type="AlphaFoldDB" id="A0ABC8T241"/>
<dbReference type="EMBL" id="CAUOFW020003691">
    <property type="protein sequence ID" value="CAK9161514.1"/>
    <property type="molecule type" value="Genomic_DNA"/>
</dbReference>
<sequence>MAYLFNALKAHWSPSSKTPFTKSTHHCYNVKIQSILLLGIVPFSSSLSSSAMDFGEEKNLWIFMDEERKNINLPRRLSFGNHESDSHFTSARTSCASAAPFPLWPTSPETPWTRSPMRTSPTPSLLYHCVASLHRNEGNIFSITVSKDFIFTGSESSRIHAWKQPDCTEMGYIKAKSGEIRAILAKGKLLFTTHGDYKIRVWDVSLTESFRPKKITTLPRRRSFFSYPRKNIHQHKDYISCIAYNYAENLLYTGSWDKTVKAWKISGRQCVDSFVAHEGHVNAIVINQEDGCVFTCSSDGTVKIWRRVFGESSHILTMTLKFQPSPVNTLAFSLSPSGCFLYSGSSDGLINFWEKGKMSGRYNHGGFLQGHHFAVLCLVSIGDLVLSGSEDATIRVWRREEGNSFHSCLAVIDGHHGPVRCLAASLETMDIVIGLLVYSTSLDQTFKVWRVKVYPSETMNSEKSKSVENDQQSEILECEMNPVLSPSWVEKKIQGSHFN</sequence>
<dbReference type="SUPFAM" id="SSF50978">
    <property type="entry name" value="WD40 repeat-like"/>
    <property type="match status" value="1"/>
</dbReference>
<evidence type="ECO:0000313" key="4">
    <source>
        <dbReference type="EMBL" id="CAK9161514.1"/>
    </source>
</evidence>
<dbReference type="Gene3D" id="2.130.10.10">
    <property type="entry name" value="YVTN repeat-like/Quinoprotein amine dehydrogenase"/>
    <property type="match status" value="2"/>
</dbReference>
<keyword evidence="5" id="KW-1185">Reference proteome</keyword>
<name>A0ABC8T241_9AQUA</name>
<feature type="repeat" description="WD" evidence="3">
    <location>
        <begin position="368"/>
        <end position="407"/>
    </location>
</feature>
<dbReference type="PANTHER" id="PTHR22844">
    <property type="entry name" value="F-BOX AND WD40 DOMAIN PROTEIN"/>
    <property type="match status" value="1"/>
</dbReference>